<comment type="caution">
    <text evidence="3">The sequence shown here is derived from an EMBL/GenBank/DDBJ whole genome shotgun (WGS) entry which is preliminary data.</text>
</comment>
<organism evidence="3 4">
    <name type="scientific">Orbilia ellipsospora</name>
    <dbReference type="NCBI Taxonomy" id="2528407"/>
    <lineage>
        <taxon>Eukaryota</taxon>
        <taxon>Fungi</taxon>
        <taxon>Dikarya</taxon>
        <taxon>Ascomycota</taxon>
        <taxon>Pezizomycotina</taxon>
        <taxon>Orbiliomycetes</taxon>
        <taxon>Orbiliales</taxon>
        <taxon>Orbiliaceae</taxon>
        <taxon>Orbilia</taxon>
    </lineage>
</organism>
<name>A0AAV9XIR6_9PEZI</name>
<dbReference type="InterPro" id="IPR036249">
    <property type="entry name" value="Thioredoxin-like_sf"/>
</dbReference>
<dbReference type="EMBL" id="JAVHJO010000003">
    <property type="protein sequence ID" value="KAK6541834.1"/>
    <property type="molecule type" value="Genomic_DNA"/>
</dbReference>
<evidence type="ECO:0000313" key="3">
    <source>
        <dbReference type="EMBL" id="KAK6541834.1"/>
    </source>
</evidence>
<dbReference type="PANTHER" id="PTHR31902:SF7">
    <property type="entry name" value="ALTERED INHERITANCE OF MITOCHONDRIA PROTEIN 32"/>
    <property type="match status" value="1"/>
</dbReference>
<protein>
    <recommendedName>
        <fullName evidence="2">Altered inheritance of mitochondria protein 32</fullName>
    </recommendedName>
</protein>
<proteinExistence type="inferred from homology"/>
<keyword evidence="4" id="KW-1185">Reference proteome</keyword>
<evidence type="ECO:0000313" key="4">
    <source>
        <dbReference type="Proteomes" id="UP001365542"/>
    </source>
</evidence>
<sequence length="186" mass="19962">MDELKSFVTSFLLPPSSPHPDRSSFVTNKITKPMILACSHGSRDERCGILGPAIAKSFEEALSRQIGTPKVEAIIGEISHIGGHKFAGNIIIHLPADHDLSKIINDAPVASSSPIAGLMKAFGRADISKPADGVAIWYGRVMPYHAEGIIEMTLKNRKVIRDLLRGVVNSNGELVDLRSTGLLSAS</sequence>
<dbReference type="AlphaFoldDB" id="A0AAV9XIR6"/>
<dbReference type="Gene3D" id="3.40.30.10">
    <property type="entry name" value="Glutaredoxin"/>
    <property type="match status" value="1"/>
</dbReference>
<evidence type="ECO:0000256" key="2">
    <source>
        <dbReference type="ARBA" id="ARBA00040895"/>
    </source>
</evidence>
<accession>A0AAV9XIR6</accession>
<dbReference type="PANTHER" id="PTHR31902">
    <property type="entry name" value="ACTIN PATCHES DISTAL PROTEIN 1"/>
    <property type="match status" value="1"/>
</dbReference>
<dbReference type="CDD" id="cd03062">
    <property type="entry name" value="TRX_Fd_Sucrase"/>
    <property type="match status" value="1"/>
</dbReference>
<comment type="similarity">
    <text evidence="1">Belongs to the AIM32 family.</text>
</comment>
<dbReference type="Pfam" id="PF06999">
    <property type="entry name" value="Suc_Fer-like"/>
    <property type="match status" value="1"/>
</dbReference>
<dbReference type="InterPro" id="IPR009737">
    <property type="entry name" value="Aim32/Apd1-like"/>
</dbReference>
<dbReference type="Proteomes" id="UP001365542">
    <property type="component" value="Unassembled WGS sequence"/>
</dbReference>
<dbReference type="SUPFAM" id="SSF52833">
    <property type="entry name" value="Thioredoxin-like"/>
    <property type="match status" value="1"/>
</dbReference>
<gene>
    <name evidence="3" type="ORF">TWF694_007613</name>
</gene>
<reference evidence="3 4" key="1">
    <citation type="submission" date="2019-10" db="EMBL/GenBank/DDBJ databases">
        <authorList>
            <person name="Palmer J.M."/>
        </authorList>
    </citation>
    <scope>NUCLEOTIDE SEQUENCE [LARGE SCALE GENOMIC DNA]</scope>
    <source>
        <strain evidence="3 4">TWF694</strain>
    </source>
</reference>
<evidence type="ECO:0000256" key="1">
    <source>
        <dbReference type="ARBA" id="ARBA00038208"/>
    </source>
</evidence>